<comment type="subcellular location">
    <subcellularLocation>
        <location evidence="1 6">Bacterial flagellum basal body</location>
    </subcellularLocation>
</comment>
<evidence type="ECO:0000313" key="9">
    <source>
        <dbReference type="Proteomes" id="UP001057877"/>
    </source>
</evidence>
<comment type="similarity">
    <text evidence="2 6">Belongs to the flagella basal body rod proteins family.</text>
</comment>
<evidence type="ECO:0000259" key="7">
    <source>
        <dbReference type="Pfam" id="PF00460"/>
    </source>
</evidence>
<organism evidence="8 9">
    <name type="scientific">Paenibacillus spongiae</name>
    <dbReference type="NCBI Taxonomy" id="2909671"/>
    <lineage>
        <taxon>Bacteria</taxon>
        <taxon>Bacillati</taxon>
        <taxon>Bacillota</taxon>
        <taxon>Bacilli</taxon>
        <taxon>Bacillales</taxon>
        <taxon>Paenibacillaceae</taxon>
        <taxon>Paenibacillus</taxon>
    </lineage>
</organism>
<dbReference type="NCBIfam" id="TIGR01396">
    <property type="entry name" value="FlgB"/>
    <property type="match status" value="1"/>
</dbReference>
<proteinExistence type="inferred from homology"/>
<dbReference type="InterPro" id="IPR006300">
    <property type="entry name" value="FlgB"/>
</dbReference>
<keyword evidence="8" id="KW-0282">Flagellum</keyword>
<dbReference type="Pfam" id="PF00460">
    <property type="entry name" value="Flg_bb_rod"/>
    <property type="match status" value="1"/>
</dbReference>
<dbReference type="InterPro" id="IPR019776">
    <property type="entry name" value="Flagellar_basal_body_rod_CS"/>
</dbReference>
<accession>A0ABY5SEU2</accession>
<dbReference type="Proteomes" id="UP001057877">
    <property type="component" value="Chromosome"/>
</dbReference>
<dbReference type="EMBL" id="CP091430">
    <property type="protein sequence ID" value="UVI32492.1"/>
    <property type="molecule type" value="Genomic_DNA"/>
</dbReference>
<evidence type="ECO:0000256" key="3">
    <source>
        <dbReference type="ARBA" id="ARBA00014376"/>
    </source>
</evidence>
<dbReference type="InterPro" id="IPR001444">
    <property type="entry name" value="Flag_bb_rod_N"/>
</dbReference>
<evidence type="ECO:0000256" key="5">
    <source>
        <dbReference type="ARBA" id="ARBA00024934"/>
    </source>
</evidence>
<dbReference type="RefSeq" id="WP_258388546.1">
    <property type="nucleotide sequence ID" value="NZ_CP091430.1"/>
</dbReference>
<keyword evidence="8" id="KW-0969">Cilium</keyword>
<keyword evidence="9" id="KW-1185">Reference proteome</keyword>
<reference evidence="8" key="1">
    <citation type="submission" date="2022-01" db="EMBL/GenBank/DDBJ databases">
        <title>Paenibacillus spongiae sp. nov., isolated from marine sponge.</title>
        <authorList>
            <person name="Li Z."/>
            <person name="Zhang M."/>
        </authorList>
    </citation>
    <scope>NUCLEOTIDE SEQUENCE</scope>
    <source>
        <strain evidence="8">PHS-Z3</strain>
    </source>
</reference>
<keyword evidence="8" id="KW-0966">Cell projection</keyword>
<evidence type="ECO:0000313" key="8">
    <source>
        <dbReference type="EMBL" id="UVI32492.1"/>
    </source>
</evidence>
<dbReference type="PROSITE" id="PS00588">
    <property type="entry name" value="FLAGELLA_BB_ROD"/>
    <property type="match status" value="1"/>
</dbReference>
<name>A0ABY5SEU2_9BACL</name>
<feature type="domain" description="Flagellar basal body rod protein N-terminal" evidence="7">
    <location>
        <begin position="13"/>
        <end position="39"/>
    </location>
</feature>
<sequence length="136" mass="15153">MNLLNGPVFKRLEGAISAAELRQKVVSNNVANADTPNFKRSEVLFEELLAQQMGNQTSQINGKRTDSRHFVIGQSDSVPGASIVADANTVMNNNSNNVDIEREMALLAKNQLTYNYYIQQVNHDMRMIRTAIEGRA</sequence>
<evidence type="ECO:0000256" key="2">
    <source>
        <dbReference type="ARBA" id="ARBA00009677"/>
    </source>
</evidence>
<comment type="function">
    <text evidence="5 6">Structural component of flagellum, the bacterial motility apparatus. Part of the rod structure of flagellar basal body.</text>
</comment>
<protein>
    <recommendedName>
        <fullName evidence="3 6">Flagellar basal body rod protein FlgB</fullName>
    </recommendedName>
</protein>
<comment type="subunit">
    <text evidence="6">The basal body constitutes a major portion of the flagellar organelle and consists of a number of rings mounted on a central rod.</text>
</comment>
<evidence type="ECO:0000256" key="6">
    <source>
        <dbReference type="PIRNR" id="PIRNR002889"/>
    </source>
</evidence>
<dbReference type="PIRSF" id="PIRSF002889">
    <property type="entry name" value="Rod_FlgB"/>
    <property type="match status" value="1"/>
</dbReference>
<dbReference type="PANTHER" id="PTHR30435">
    <property type="entry name" value="FLAGELLAR PROTEIN"/>
    <property type="match status" value="1"/>
</dbReference>
<keyword evidence="4 6" id="KW-0975">Bacterial flagellum</keyword>
<evidence type="ECO:0000256" key="1">
    <source>
        <dbReference type="ARBA" id="ARBA00004117"/>
    </source>
</evidence>
<evidence type="ECO:0000256" key="4">
    <source>
        <dbReference type="ARBA" id="ARBA00023143"/>
    </source>
</evidence>
<gene>
    <name evidence="8" type="primary">flgB</name>
    <name evidence="8" type="ORF">L1F29_11985</name>
</gene>
<dbReference type="PANTHER" id="PTHR30435:SF12">
    <property type="entry name" value="FLAGELLAR BASAL BODY ROD PROTEIN FLGB"/>
    <property type="match status" value="1"/>
</dbReference>